<evidence type="ECO:0000256" key="4">
    <source>
        <dbReference type="ARBA" id="ARBA00022989"/>
    </source>
</evidence>
<dbReference type="InterPro" id="IPR036259">
    <property type="entry name" value="MFS_trans_sf"/>
</dbReference>
<feature type="transmembrane region" description="Helical" evidence="6">
    <location>
        <begin position="143"/>
        <end position="164"/>
    </location>
</feature>
<accession>A0A7M3SUP3</accession>
<feature type="transmembrane region" description="Helical" evidence="6">
    <location>
        <begin position="119"/>
        <end position="136"/>
    </location>
</feature>
<feature type="transmembrane region" description="Helical" evidence="6">
    <location>
        <begin position="20"/>
        <end position="44"/>
    </location>
</feature>
<dbReference type="GO" id="GO:0005886">
    <property type="term" value="C:plasma membrane"/>
    <property type="evidence" value="ECO:0007669"/>
    <property type="project" value="UniProtKB-SubCell"/>
</dbReference>
<keyword evidence="9" id="KW-1185">Reference proteome</keyword>
<feature type="transmembrane region" description="Helical" evidence="6">
    <location>
        <begin position="268"/>
        <end position="288"/>
    </location>
</feature>
<reference evidence="9" key="1">
    <citation type="submission" date="2019-06" db="EMBL/GenBank/DDBJ databases">
        <title>Gordonia isolated from sludge of a wastewater treatment plant.</title>
        <authorList>
            <person name="Tamura T."/>
            <person name="Aoyama K."/>
            <person name="Kang Y."/>
            <person name="Saito S."/>
            <person name="Akiyama N."/>
            <person name="Yazawa K."/>
            <person name="Gonoi T."/>
            <person name="Mikami Y."/>
        </authorList>
    </citation>
    <scope>NUCLEOTIDE SEQUENCE [LARGE SCALE GENOMIC DNA]</scope>
    <source>
        <strain evidence="9">NBRC 107697</strain>
    </source>
</reference>
<evidence type="ECO:0000256" key="2">
    <source>
        <dbReference type="ARBA" id="ARBA00022448"/>
    </source>
</evidence>
<dbReference type="EMBL" id="BJOU01000001">
    <property type="protein sequence ID" value="GED96367.1"/>
    <property type="molecule type" value="Genomic_DNA"/>
</dbReference>
<feature type="transmembrane region" description="Helical" evidence="6">
    <location>
        <begin position="88"/>
        <end position="113"/>
    </location>
</feature>
<dbReference type="GO" id="GO:0022857">
    <property type="term" value="F:transmembrane transporter activity"/>
    <property type="evidence" value="ECO:0007669"/>
    <property type="project" value="InterPro"/>
</dbReference>
<dbReference type="PANTHER" id="PTHR23501:SF197">
    <property type="entry name" value="COMD"/>
    <property type="match status" value="1"/>
</dbReference>
<evidence type="ECO:0000256" key="1">
    <source>
        <dbReference type="ARBA" id="ARBA00004651"/>
    </source>
</evidence>
<evidence type="ECO:0000259" key="7">
    <source>
        <dbReference type="PROSITE" id="PS50850"/>
    </source>
</evidence>
<feature type="transmembrane region" description="Helical" evidence="6">
    <location>
        <begin position="414"/>
        <end position="435"/>
    </location>
</feature>
<feature type="transmembrane region" description="Helical" evidence="6">
    <location>
        <begin position="455"/>
        <end position="476"/>
    </location>
</feature>
<dbReference type="PROSITE" id="PS50850">
    <property type="entry name" value="MFS"/>
    <property type="match status" value="1"/>
</dbReference>
<feature type="transmembrane region" description="Helical" evidence="6">
    <location>
        <begin position="207"/>
        <end position="232"/>
    </location>
</feature>
<feature type="transmembrane region" description="Helical" evidence="6">
    <location>
        <begin position="170"/>
        <end position="195"/>
    </location>
</feature>
<evidence type="ECO:0000256" key="6">
    <source>
        <dbReference type="SAM" id="Phobius"/>
    </source>
</evidence>
<dbReference type="InterPro" id="IPR020846">
    <property type="entry name" value="MFS_dom"/>
</dbReference>
<dbReference type="PANTHER" id="PTHR23501">
    <property type="entry name" value="MAJOR FACILITATOR SUPERFAMILY"/>
    <property type="match status" value="1"/>
</dbReference>
<keyword evidence="5 6" id="KW-0472">Membrane</keyword>
<dbReference type="InterPro" id="IPR011701">
    <property type="entry name" value="MFS"/>
</dbReference>
<organism evidence="8 9">
    <name type="scientific">Gordonia crocea</name>
    <dbReference type="NCBI Taxonomy" id="589162"/>
    <lineage>
        <taxon>Bacteria</taxon>
        <taxon>Bacillati</taxon>
        <taxon>Actinomycetota</taxon>
        <taxon>Actinomycetes</taxon>
        <taxon>Mycobacteriales</taxon>
        <taxon>Gordoniaceae</taxon>
        <taxon>Gordonia</taxon>
    </lineage>
</organism>
<feature type="transmembrane region" description="Helical" evidence="6">
    <location>
        <begin position="56"/>
        <end position="76"/>
    </location>
</feature>
<evidence type="ECO:0000313" key="9">
    <source>
        <dbReference type="Proteomes" id="UP000444980"/>
    </source>
</evidence>
<evidence type="ECO:0000313" key="8">
    <source>
        <dbReference type="EMBL" id="GED96367.1"/>
    </source>
</evidence>
<feature type="domain" description="Major facilitator superfamily (MFS) profile" evidence="7">
    <location>
        <begin position="21"/>
        <end position="480"/>
    </location>
</feature>
<gene>
    <name evidence="8" type="ORF">nbrc107697_04060</name>
</gene>
<proteinExistence type="predicted"/>
<feature type="transmembrane region" description="Helical" evidence="6">
    <location>
        <begin position="344"/>
        <end position="364"/>
    </location>
</feature>
<keyword evidence="3 6" id="KW-0812">Transmembrane</keyword>
<comment type="subcellular location">
    <subcellularLocation>
        <location evidence="1">Cell membrane</location>
        <topology evidence="1">Multi-pass membrane protein</topology>
    </subcellularLocation>
</comment>
<sequence>MTTEKTAPAAGPDEERHPRAAVVVLSAAGIVVALMQTVIVPLIPKLPTLLHARDEHATWALTVTLLVGAVITPIGGRLGDMYGKRRMLLASMGAVALGSVVCAVSGSLLPFLIGRGLQGLGFGTIALGISAMRDIVPPRRLGASVGAMSASLGIGGALGLPVAASIAEFVGWHVLFWLCALAAALAGIGIMLTVPESTGRAGGHFDSLGALGLAAMLTCLLLPLSMGATWGWGSPKTVGMFVALAVIAALWCTYELRRPTPLIDLRLAAGRPVLLTNVASIATGFAFYSMQIMPIQLLMAPTTSELGLGYQMATAALVLAPSGILMFLFSHVSSWITDRYGPRTALALGGAGLGLAYAVLLLPLTTDVPFTWWLMLIIACISGAGLGTAYAAMPALIMRAVPVAQTGEANGVNALMRVIGTSTSAALVGMILTWSMVPVLDADGHTRNVPDVSGYLTAALISLVACAVAALVALAIPAARPSPVIEDV</sequence>
<dbReference type="Proteomes" id="UP000444980">
    <property type="component" value="Unassembled WGS sequence"/>
</dbReference>
<feature type="transmembrane region" description="Helical" evidence="6">
    <location>
        <begin position="238"/>
        <end position="256"/>
    </location>
</feature>
<feature type="transmembrane region" description="Helical" evidence="6">
    <location>
        <begin position="308"/>
        <end position="332"/>
    </location>
</feature>
<keyword evidence="4 6" id="KW-1133">Transmembrane helix</keyword>
<dbReference type="Pfam" id="PF07690">
    <property type="entry name" value="MFS_1"/>
    <property type="match status" value="1"/>
</dbReference>
<evidence type="ECO:0000256" key="5">
    <source>
        <dbReference type="ARBA" id="ARBA00023136"/>
    </source>
</evidence>
<comment type="caution">
    <text evidence="8">The sequence shown here is derived from an EMBL/GenBank/DDBJ whole genome shotgun (WGS) entry which is preliminary data.</text>
</comment>
<feature type="transmembrane region" description="Helical" evidence="6">
    <location>
        <begin position="370"/>
        <end position="393"/>
    </location>
</feature>
<evidence type="ECO:0000256" key="3">
    <source>
        <dbReference type="ARBA" id="ARBA00022692"/>
    </source>
</evidence>
<dbReference type="SUPFAM" id="SSF103473">
    <property type="entry name" value="MFS general substrate transporter"/>
    <property type="match status" value="1"/>
</dbReference>
<name>A0A7M3SUP3_9ACTN</name>
<dbReference type="AlphaFoldDB" id="A0A7M3SUP3"/>
<keyword evidence="2" id="KW-0813">Transport</keyword>
<dbReference type="Gene3D" id="1.20.1250.20">
    <property type="entry name" value="MFS general substrate transporter like domains"/>
    <property type="match status" value="2"/>
</dbReference>
<protein>
    <submittedName>
        <fullName evidence="8">MFS transporter</fullName>
    </submittedName>
</protein>